<dbReference type="Proteomes" id="UP000612899">
    <property type="component" value="Unassembled WGS sequence"/>
</dbReference>
<gene>
    <name evidence="1" type="ORF">Rhe02_34380</name>
</gene>
<reference evidence="1" key="1">
    <citation type="submission" date="2021-01" db="EMBL/GenBank/DDBJ databases">
        <title>Whole genome shotgun sequence of Rhizocola hellebori NBRC 109834.</title>
        <authorList>
            <person name="Komaki H."/>
            <person name="Tamura T."/>
        </authorList>
    </citation>
    <scope>NUCLEOTIDE SEQUENCE</scope>
    <source>
        <strain evidence="1">NBRC 109834</strain>
    </source>
</reference>
<protein>
    <submittedName>
        <fullName evidence="1">Uncharacterized protein</fullName>
    </submittedName>
</protein>
<evidence type="ECO:0000313" key="2">
    <source>
        <dbReference type="Proteomes" id="UP000612899"/>
    </source>
</evidence>
<accession>A0A8J3Q7P4</accession>
<dbReference type="EMBL" id="BONY01000018">
    <property type="protein sequence ID" value="GIH05371.1"/>
    <property type="molecule type" value="Genomic_DNA"/>
</dbReference>
<dbReference type="AlphaFoldDB" id="A0A8J3Q7P4"/>
<name>A0A8J3Q7P4_9ACTN</name>
<organism evidence="1 2">
    <name type="scientific">Rhizocola hellebori</name>
    <dbReference type="NCBI Taxonomy" id="1392758"/>
    <lineage>
        <taxon>Bacteria</taxon>
        <taxon>Bacillati</taxon>
        <taxon>Actinomycetota</taxon>
        <taxon>Actinomycetes</taxon>
        <taxon>Micromonosporales</taxon>
        <taxon>Micromonosporaceae</taxon>
        <taxon>Rhizocola</taxon>
    </lineage>
</organism>
<evidence type="ECO:0000313" key="1">
    <source>
        <dbReference type="EMBL" id="GIH05371.1"/>
    </source>
</evidence>
<sequence length="52" mass="5978">MRDLDPFHLNVSEVQRDVLAKCHTHLPRDAVEYDLAFYTAIYTAAYTNAYTG</sequence>
<comment type="caution">
    <text evidence="1">The sequence shown here is derived from an EMBL/GenBank/DDBJ whole genome shotgun (WGS) entry which is preliminary data.</text>
</comment>
<keyword evidence="2" id="KW-1185">Reference proteome</keyword>
<proteinExistence type="predicted"/>